<evidence type="ECO:0000313" key="2">
    <source>
        <dbReference type="EMBL" id="MBI3015942.1"/>
    </source>
</evidence>
<sequence>MEAPWRARRRAPDHLAQEVVQGSQDLPGLGVMTPLLLVHFFPVAAGAVLGGYDHGDQSPIVLESVRFPPLRPVAIKAIHPFLAVLPQTPFLHEGCVLRATALEASLPFPASPGGPLGRGLGESPQENGQERQERKNKQGNPDASSHLRRLLPPGFDC</sequence>
<dbReference type="Proteomes" id="UP000741360">
    <property type="component" value="Unassembled WGS sequence"/>
</dbReference>
<evidence type="ECO:0000256" key="1">
    <source>
        <dbReference type="SAM" id="MobiDB-lite"/>
    </source>
</evidence>
<reference evidence="2" key="1">
    <citation type="submission" date="2020-07" db="EMBL/GenBank/DDBJ databases">
        <title>Huge and variable diversity of episymbiotic CPR bacteria and DPANN archaea in groundwater ecosystems.</title>
        <authorList>
            <person name="He C.Y."/>
            <person name="Keren R."/>
            <person name="Whittaker M."/>
            <person name="Farag I.F."/>
            <person name="Doudna J."/>
            <person name="Cate J.H.D."/>
            <person name="Banfield J.F."/>
        </authorList>
    </citation>
    <scope>NUCLEOTIDE SEQUENCE</scope>
    <source>
        <strain evidence="2">NC_groundwater_717_Ag_S-0.2um_59_8</strain>
    </source>
</reference>
<organism evidence="2 3">
    <name type="scientific">Tectimicrobiota bacterium</name>
    <dbReference type="NCBI Taxonomy" id="2528274"/>
    <lineage>
        <taxon>Bacteria</taxon>
        <taxon>Pseudomonadati</taxon>
        <taxon>Nitrospinota/Tectimicrobiota group</taxon>
        <taxon>Candidatus Tectimicrobiota</taxon>
    </lineage>
</organism>
<proteinExistence type="predicted"/>
<protein>
    <submittedName>
        <fullName evidence="2">Uncharacterized protein</fullName>
    </submittedName>
</protein>
<name>A0A932GRJ9_UNCTE</name>
<comment type="caution">
    <text evidence="2">The sequence shown here is derived from an EMBL/GenBank/DDBJ whole genome shotgun (WGS) entry which is preliminary data.</text>
</comment>
<evidence type="ECO:0000313" key="3">
    <source>
        <dbReference type="Proteomes" id="UP000741360"/>
    </source>
</evidence>
<gene>
    <name evidence="2" type="ORF">HYY65_13000</name>
</gene>
<dbReference type="EMBL" id="JACPSX010000248">
    <property type="protein sequence ID" value="MBI3015942.1"/>
    <property type="molecule type" value="Genomic_DNA"/>
</dbReference>
<accession>A0A932GRJ9</accession>
<feature type="region of interest" description="Disordered" evidence="1">
    <location>
        <begin position="108"/>
        <end position="157"/>
    </location>
</feature>
<dbReference type="AlphaFoldDB" id="A0A932GRJ9"/>